<dbReference type="InterPro" id="IPR001314">
    <property type="entry name" value="Peptidase_S1A"/>
</dbReference>
<dbReference type="GO" id="GO:0005576">
    <property type="term" value="C:extracellular region"/>
    <property type="evidence" value="ECO:0007669"/>
    <property type="project" value="UniProtKB-SubCell"/>
</dbReference>
<dbReference type="SUPFAM" id="SSF50494">
    <property type="entry name" value="Trypsin-like serine proteases"/>
    <property type="match status" value="1"/>
</dbReference>
<dbReference type="Gene3D" id="2.40.10.10">
    <property type="entry name" value="Trypsin-like serine proteases"/>
    <property type="match status" value="2"/>
</dbReference>
<dbReference type="Proteomes" id="UP000695007">
    <property type="component" value="Unplaced"/>
</dbReference>
<dbReference type="AlphaFoldDB" id="A0AAJ6YM23"/>
<protein>
    <submittedName>
        <fullName evidence="10">Chymotrypsin-2-like</fullName>
    </submittedName>
</protein>
<dbReference type="PROSITE" id="PS00134">
    <property type="entry name" value="TRYPSIN_HIS"/>
    <property type="match status" value="1"/>
</dbReference>
<name>A0AAJ6YM23_9HYME</name>
<evidence type="ECO:0000256" key="3">
    <source>
        <dbReference type="ARBA" id="ARBA00022670"/>
    </source>
</evidence>
<accession>A0AAJ6YM23</accession>
<organism evidence="9 10">
    <name type="scientific">Ceratosolen solmsi marchali</name>
    <dbReference type="NCBI Taxonomy" id="326594"/>
    <lineage>
        <taxon>Eukaryota</taxon>
        <taxon>Metazoa</taxon>
        <taxon>Ecdysozoa</taxon>
        <taxon>Arthropoda</taxon>
        <taxon>Hexapoda</taxon>
        <taxon>Insecta</taxon>
        <taxon>Pterygota</taxon>
        <taxon>Neoptera</taxon>
        <taxon>Endopterygota</taxon>
        <taxon>Hymenoptera</taxon>
        <taxon>Apocrita</taxon>
        <taxon>Proctotrupomorpha</taxon>
        <taxon>Chalcidoidea</taxon>
        <taxon>Agaonidae</taxon>
        <taxon>Agaoninae</taxon>
        <taxon>Ceratosolen</taxon>
    </lineage>
</organism>
<dbReference type="RefSeq" id="XP_011500587.1">
    <property type="nucleotide sequence ID" value="XM_011502285.1"/>
</dbReference>
<reference evidence="10" key="1">
    <citation type="submission" date="2025-08" db="UniProtKB">
        <authorList>
            <consortium name="RefSeq"/>
        </authorList>
    </citation>
    <scope>IDENTIFICATION</scope>
</reference>
<evidence type="ECO:0000313" key="10">
    <source>
        <dbReference type="RefSeq" id="XP_011500587.1"/>
    </source>
</evidence>
<dbReference type="GeneID" id="105364377"/>
<dbReference type="PRINTS" id="PR00722">
    <property type="entry name" value="CHYMOTRYPSIN"/>
</dbReference>
<dbReference type="SMART" id="SM00020">
    <property type="entry name" value="Tryp_SPc"/>
    <property type="match status" value="1"/>
</dbReference>
<keyword evidence="9" id="KW-1185">Reference proteome</keyword>
<keyword evidence="6" id="KW-1015">Disulfide bond</keyword>
<comment type="similarity">
    <text evidence="2">Belongs to the peptidase S1 family.</text>
</comment>
<dbReference type="GO" id="GO:0006508">
    <property type="term" value="P:proteolysis"/>
    <property type="evidence" value="ECO:0007669"/>
    <property type="project" value="UniProtKB-KW"/>
</dbReference>
<dbReference type="Pfam" id="PF00089">
    <property type="entry name" value="Trypsin"/>
    <property type="match status" value="1"/>
</dbReference>
<keyword evidence="4 7" id="KW-0378">Hydrolase</keyword>
<evidence type="ECO:0000256" key="4">
    <source>
        <dbReference type="ARBA" id="ARBA00022801"/>
    </source>
</evidence>
<dbReference type="InterPro" id="IPR009003">
    <property type="entry name" value="Peptidase_S1_PA"/>
</dbReference>
<evidence type="ECO:0000256" key="6">
    <source>
        <dbReference type="ARBA" id="ARBA00023157"/>
    </source>
</evidence>
<dbReference type="InterPro" id="IPR050430">
    <property type="entry name" value="Peptidase_S1"/>
</dbReference>
<dbReference type="CDD" id="cd00190">
    <property type="entry name" value="Tryp_SPc"/>
    <property type="match status" value="1"/>
</dbReference>
<dbReference type="InterPro" id="IPR018114">
    <property type="entry name" value="TRYPSIN_HIS"/>
</dbReference>
<proteinExistence type="inferred from homology"/>
<evidence type="ECO:0000256" key="2">
    <source>
        <dbReference type="ARBA" id="ARBA00007664"/>
    </source>
</evidence>
<evidence type="ECO:0000256" key="5">
    <source>
        <dbReference type="ARBA" id="ARBA00022825"/>
    </source>
</evidence>
<dbReference type="FunFam" id="2.40.10.10:FF:000068">
    <property type="entry name" value="transmembrane protease serine 2"/>
    <property type="match status" value="1"/>
</dbReference>
<evidence type="ECO:0000256" key="7">
    <source>
        <dbReference type="RuleBase" id="RU363034"/>
    </source>
</evidence>
<dbReference type="PROSITE" id="PS00135">
    <property type="entry name" value="TRYPSIN_SER"/>
    <property type="match status" value="1"/>
</dbReference>
<dbReference type="PROSITE" id="PS50240">
    <property type="entry name" value="TRYPSIN_DOM"/>
    <property type="match status" value="1"/>
</dbReference>
<dbReference type="PANTHER" id="PTHR24276">
    <property type="entry name" value="POLYSERASE-RELATED"/>
    <property type="match status" value="1"/>
</dbReference>
<sequence>MVNIRYIDTNELRCSGSIISRKHILTAAHCVLNVNCTNLIIYAGTDNSRNTSGPHYHIHNFIVHPSYTGDTHDLFKHDIAIITIRERLAFNRFQRSIRLPTKNVYGGERGLISGWGRIKYEDRATSEKLMQAPMTIIRNEECFSRLPFHIRPDQFCGFEAVGIGQCVGDSGGPLVVDGIIVGVASFVLPCAEGLPDVYTKVYSHLSFIRKEISLTDSVISCNCQ</sequence>
<keyword evidence="5 7" id="KW-0720">Serine protease</keyword>
<comment type="subcellular location">
    <subcellularLocation>
        <location evidence="1">Secreted</location>
        <location evidence="1">Extracellular space</location>
    </subcellularLocation>
</comment>
<evidence type="ECO:0000259" key="8">
    <source>
        <dbReference type="PROSITE" id="PS50240"/>
    </source>
</evidence>
<dbReference type="FunFam" id="2.40.10.10:FF:000036">
    <property type="entry name" value="Trypsin beta"/>
    <property type="match status" value="1"/>
</dbReference>
<dbReference type="GO" id="GO:0004252">
    <property type="term" value="F:serine-type endopeptidase activity"/>
    <property type="evidence" value="ECO:0007669"/>
    <property type="project" value="InterPro"/>
</dbReference>
<dbReference type="InterPro" id="IPR043504">
    <property type="entry name" value="Peptidase_S1_PA_chymotrypsin"/>
</dbReference>
<dbReference type="InterPro" id="IPR033116">
    <property type="entry name" value="TRYPSIN_SER"/>
</dbReference>
<keyword evidence="3 7" id="KW-0645">Protease</keyword>
<feature type="domain" description="Peptidase S1" evidence="8">
    <location>
        <begin position="1"/>
        <end position="213"/>
    </location>
</feature>
<evidence type="ECO:0000313" key="9">
    <source>
        <dbReference type="Proteomes" id="UP000695007"/>
    </source>
</evidence>
<dbReference type="InterPro" id="IPR001254">
    <property type="entry name" value="Trypsin_dom"/>
</dbReference>
<dbReference type="KEGG" id="csol:105364377"/>
<dbReference type="PANTHER" id="PTHR24276:SF96">
    <property type="entry name" value="PEPTIDASE S1 DOMAIN-CONTAINING PROTEIN"/>
    <property type="match status" value="1"/>
</dbReference>
<evidence type="ECO:0000256" key="1">
    <source>
        <dbReference type="ARBA" id="ARBA00004239"/>
    </source>
</evidence>
<gene>
    <name evidence="10" type="primary">LOC105364377</name>
</gene>